<comment type="caution">
    <text evidence="2">The sequence shown here is derived from an EMBL/GenBank/DDBJ whole genome shotgun (WGS) entry which is preliminary data.</text>
</comment>
<dbReference type="RefSeq" id="WP_191689347.1">
    <property type="nucleotide sequence ID" value="NZ_JACSQY010000004.1"/>
</dbReference>
<evidence type="ECO:0000313" key="3">
    <source>
        <dbReference type="Proteomes" id="UP000659496"/>
    </source>
</evidence>
<organism evidence="2 3">
    <name type="scientific">Sporosarcina gallistercoris</name>
    <dbReference type="NCBI Taxonomy" id="2762245"/>
    <lineage>
        <taxon>Bacteria</taxon>
        <taxon>Bacillati</taxon>
        <taxon>Bacillota</taxon>
        <taxon>Bacilli</taxon>
        <taxon>Bacillales</taxon>
        <taxon>Caryophanaceae</taxon>
        <taxon>Sporosarcina</taxon>
    </lineage>
</organism>
<evidence type="ECO:0000256" key="1">
    <source>
        <dbReference type="SAM" id="Phobius"/>
    </source>
</evidence>
<sequence>MRKRHNLWIWISLISVLFAVFLWWNYSPPAAFPDNRELLKEMNSSLEEYGARDKVDRIQKVIHADSRHVAVPFVSEDGDYGMSFWIWVKRKWEMTSLESSGEPRMWMIDYADPSSYFLTWNIDPESAAEELNAYMIRRRDYGVADGKHYYFPRIQLSNEITLAKESFGAMPLPATWQEVLNSSIQLEDIGTSLGFNSYSSQAMQFEFVWNVLDDKGKSVSQEVLFESSNYSYGASNVQIMMRIEENELE</sequence>
<proteinExistence type="predicted"/>
<feature type="transmembrane region" description="Helical" evidence="1">
    <location>
        <begin position="7"/>
        <end position="26"/>
    </location>
</feature>
<name>A0ABR8PJ68_9BACL</name>
<dbReference type="EMBL" id="JACSQY010000004">
    <property type="protein sequence ID" value="MBD7908203.1"/>
    <property type="molecule type" value="Genomic_DNA"/>
</dbReference>
<evidence type="ECO:0000313" key="2">
    <source>
        <dbReference type="EMBL" id="MBD7908203.1"/>
    </source>
</evidence>
<reference evidence="2 3" key="1">
    <citation type="submission" date="2020-08" db="EMBL/GenBank/DDBJ databases">
        <title>A Genomic Blueprint of the Chicken Gut Microbiome.</title>
        <authorList>
            <person name="Gilroy R."/>
            <person name="Ravi A."/>
            <person name="Getino M."/>
            <person name="Pursley I."/>
            <person name="Horton D.L."/>
            <person name="Alikhan N.-F."/>
            <person name="Baker D."/>
            <person name="Gharbi K."/>
            <person name="Hall N."/>
            <person name="Watson M."/>
            <person name="Adriaenssens E.M."/>
            <person name="Foster-Nyarko E."/>
            <person name="Jarju S."/>
            <person name="Secka A."/>
            <person name="Antonio M."/>
            <person name="Oren A."/>
            <person name="Chaudhuri R."/>
            <person name="La Ragione R.M."/>
            <person name="Hildebrand F."/>
            <person name="Pallen M.J."/>
        </authorList>
    </citation>
    <scope>NUCLEOTIDE SEQUENCE [LARGE SCALE GENOMIC DNA]</scope>
    <source>
        <strain evidence="2 3">Sa3CUA8</strain>
    </source>
</reference>
<protein>
    <submittedName>
        <fullName evidence="2">Uncharacterized protein</fullName>
    </submittedName>
</protein>
<dbReference type="Proteomes" id="UP000659496">
    <property type="component" value="Unassembled WGS sequence"/>
</dbReference>
<keyword evidence="3" id="KW-1185">Reference proteome</keyword>
<keyword evidence="1" id="KW-1133">Transmembrane helix</keyword>
<gene>
    <name evidence="2" type="ORF">H9659_07670</name>
</gene>
<keyword evidence="1" id="KW-0472">Membrane</keyword>
<accession>A0ABR8PJ68</accession>
<keyword evidence="1" id="KW-0812">Transmembrane</keyword>